<reference evidence="1 2" key="1">
    <citation type="submission" date="2022-11" db="EMBL/GenBank/DDBJ databases">
        <title>Minimal conservation of predation-associated metabolite biosynthetic gene clusters underscores biosynthetic potential of Myxococcota including descriptions for ten novel species: Archangium lansinium sp. nov., Myxococcus landrumus sp. nov., Nannocystis bai.</title>
        <authorList>
            <person name="Ahearne A."/>
            <person name="Stevens C."/>
            <person name="Phillips K."/>
        </authorList>
    </citation>
    <scope>NUCLEOTIDE SEQUENCE [LARGE SCALE GENOMIC DNA]</scope>
    <source>
        <strain evidence="1 2">MIWBW</strain>
    </source>
</reference>
<evidence type="ECO:0000313" key="2">
    <source>
        <dbReference type="Proteomes" id="UP001207654"/>
    </source>
</evidence>
<sequence>MKRMWILVMMGAFVLGGGLAVAQGKRKQTPEACEAECKADVKDCTVQCQKRSKTSASDCARVCNMMAQECSKDCRQGGGEEE</sequence>
<dbReference type="EMBL" id="JAPNKA010000001">
    <property type="protein sequence ID" value="MCY1081009.1"/>
    <property type="molecule type" value="Genomic_DNA"/>
</dbReference>
<gene>
    <name evidence="1" type="ORF">OV287_41830</name>
</gene>
<proteinExistence type="predicted"/>
<protein>
    <submittedName>
        <fullName evidence="1">Uncharacterized protein</fullName>
    </submittedName>
</protein>
<evidence type="ECO:0000313" key="1">
    <source>
        <dbReference type="EMBL" id="MCY1081009.1"/>
    </source>
</evidence>
<keyword evidence="2" id="KW-1185">Reference proteome</keyword>
<dbReference type="Proteomes" id="UP001207654">
    <property type="component" value="Unassembled WGS sequence"/>
</dbReference>
<accession>A0ABT4AJF8</accession>
<organism evidence="1 2">
    <name type="scientific">Archangium lansingense</name>
    <dbReference type="NCBI Taxonomy" id="2995310"/>
    <lineage>
        <taxon>Bacteria</taxon>
        <taxon>Pseudomonadati</taxon>
        <taxon>Myxococcota</taxon>
        <taxon>Myxococcia</taxon>
        <taxon>Myxococcales</taxon>
        <taxon>Cystobacterineae</taxon>
        <taxon>Archangiaceae</taxon>
        <taxon>Archangium</taxon>
    </lineage>
</organism>
<name>A0ABT4AJF8_9BACT</name>
<dbReference type="RefSeq" id="WP_267539627.1">
    <property type="nucleotide sequence ID" value="NZ_JAPNKA010000001.1"/>
</dbReference>
<comment type="caution">
    <text evidence="1">The sequence shown here is derived from an EMBL/GenBank/DDBJ whole genome shotgun (WGS) entry which is preliminary data.</text>
</comment>